<feature type="compositionally biased region" description="Low complexity" evidence="1">
    <location>
        <begin position="311"/>
        <end position="328"/>
    </location>
</feature>
<dbReference type="Pfam" id="PF20245">
    <property type="entry name" value="DUF6600"/>
    <property type="match status" value="1"/>
</dbReference>
<gene>
    <name evidence="3" type="ORF">N8A98_13430</name>
</gene>
<dbReference type="RefSeq" id="WP_262166030.1">
    <property type="nucleotide sequence ID" value="NZ_CP104965.1"/>
</dbReference>
<feature type="compositionally biased region" description="Low complexity" evidence="1">
    <location>
        <begin position="386"/>
        <end position="395"/>
    </location>
</feature>
<evidence type="ECO:0000256" key="2">
    <source>
        <dbReference type="SAM" id="SignalP"/>
    </source>
</evidence>
<feature type="chain" id="PRO_5047273038" evidence="2">
    <location>
        <begin position="23"/>
        <end position="436"/>
    </location>
</feature>
<evidence type="ECO:0000313" key="3">
    <source>
        <dbReference type="EMBL" id="UXN68273.1"/>
    </source>
</evidence>
<accession>A0ABY6C8T9</accession>
<dbReference type="InterPro" id="IPR046535">
    <property type="entry name" value="DUF6600"/>
</dbReference>
<proteinExistence type="predicted"/>
<keyword evidence="4" id="KW-1185">Reference proteome</keyword>
<dbReference type="EMBL" id="CP104965">
    <property type="protein sequence ID" value="UXN68273.1"/>
    <property type="molecule type" value="Genomic_DNA"/>
</dbReference>
<organism evidence="3 4">
    <name type="scientific">Devosia neptuniae</name>
    <dbReference type="NCBI Taxonomy" id="191302"/>
    <lineage>
        <taxon>Bacteria</taxon>
        <taxon>Pseudomonadati</taxon>
        <taxon>Pseudomonadota</taxon>
        <taxon>Alphaproteobacteria</taxon>
        <taxon>Hyphomicrobiales</taxon>
        <taxon>Devosiaceae</taxon>
        <taxon>Devosia</taxon>
    </lineage>
</organism>
<feature type="compositionally biased region" description="Low complexity" evidence="1">
    <location>
        <begin position="341"/>
        <end position="356"/>
    </location>
</feature>
<feature type="region of interest" description="Disordered" evidence="1">
    <location>
        <begin position="282"/>
        <end position="436"/>
    </location>
</feature>
<keyword evidence="2" id="KW-0732">Signal</keyword>
<protein>
    <submittedName>
        <fullName evidence="3">Uncharacterized protein</fullName>
    </submittedName>
</protein>
<evidence type="ECO:0000256" key="1">
    <source>
        <dbReference type="SAM" id="MobiDB-lite"/>
    </source>
</evidence>
<reference evidence="3 4" key="1">
    <citation type="submission" date="2022-09" db="EMBL/GenBank/DDBJ databases">
        <title>Interaction between co-microsymbionts with complementary sets of symbiotic genes in legume-rhizobium systems.</title>
        <authorList>
            <person name="Safronova V."/>
            <person name="Sazanova A."/>
            <person name="Afonin A."/>
            <person name="Chirak E."/>
        </authorList>
    </citation>
    <scope>NUCLEOTIDE SEQUENCE [LARGE SCALE GENOMIC DNA]</scope>
    <source>
        <strain evidence="3 4">A18/4-1</strain>
    </source>
</reference>
<feature type="compositionally biased region" description="Low complexity" evidence="1">
    <location>
        <begin position="401"/>
        <end position="436"/>
    </location>
</feature>
<feature type="compositionally biased region" description="Low complexity" evidence="1">
    <location>
        <begin position="363"/>
        <end position="372"/>
    </location>
</feature>
<dbReference type="Proteomes" id="UP001061862">
    <property type="component" value="Chromosome"/>
</dbReference>
<name>A0ABY6C8T9_9HYPH</name>
<evidence type="ECO:0000313" key="4">
    <source>
        <dbReference type="Proteomes" id="UP001061862"/>
    </source>
</evidence>
<sequence length="436" mass="46253">MKSKLLASFALAGVLLSTSALSPIGSLGVQPVQAQSVSVNFDLFFTQLEPHGVWVRHPQYRYVFCPTGVDSSWRPYTRGRWLYLEDRGWYFASDEPFAWATYHYGRWLDDDNLGWCWVPGTKWAPAWVSWRQSDNIVGWAPLPPEGEGYAVSVEVTRDELPEGYWVYVPTERFVEPQLSASIVLGSDQPDYYAQTQFLGPVVVEGDVVTNNVIEVNYIEQHINQQVTVYNAEEVSDPAAASVAVEGQTVQVFDQDVAEPTEEAAPAEAVDEAEAPEVIATEGGSVDAEGGKGAQATPPAAGETPETDAEMAPEPATPEAAPTDEASPPAVEPVPAEKDPAAADPEIPATEEPAPADQPATTKEPASADDPAAAEPPCPPETMVDGACAPEAAPEATDTEAVEPAAPAAEPAEAAPAAPAAEPEARGAEPVAPEAVL</sequence>
<feature type="signal peptide" evidence="2">
    <location>
        <begin position="1"/>
        <end position="22"/>
    </location>
</feature>